<comment type="caution">
    <text evidence="2">The sequence shown here is derived from an EMBL/GenBank/DDBJ whole genome shotgun (WGS) entry which is preliminary data.</text>
</comment>
<gene>
    <name evidence="2" type="ORF">FHS94_002764</name>
</gene>
<accession>A0A7W9BEX8</accession>
<dbReference type="Proteomes" id="UP000546200">
    <property type="component" value="Unassembled WGS sequence"/>
</dbReference>
<organism evidence="2 3">
    <name type="scientific">Sphingomonas aerophila</name>
    <dbReference type="NCBI Taxonomy" id="1344948"/>
    <lineage>
        <taxon>Bacteria</taxon>
        <taxon>Pseudomonadati</taxon>
        <taxon>Pseudomonadota</taxon>
        <taxon>Alphaproteobacteria</taxon>
        <taxon>Sphingomonadales</taxon>
        <taxon>Sphingomonadaceae</taxon>
        <taxon>Sphingomonas</taxon>
    </lineage>
</organism>
<protein>
    <submittedName>
        <fullName evidence="2">Uncharacterized protein</fullName>
    </submittedName>
</protein>
<dbReference type="EMBL" id="JACIJK010000008">
    <property type="protein sequence ID" value="MBB5715907.1"/>
    <property type="molecule type" value="Genomic_DNA"/>
</dbReference>
<name>A0A7W9BEX8_9SPHN</name>
<feature type="signal peptide" evidence="1">
    <location>
        <begin position="1"/>
        <end position="24"/>
    </location>
</feature>
<dbReference type="RefSeq" id="WP_184058687.1">
    <property type="nucleotide sequence ID" value="NZ_JACIJK010000008.1"/>
</dbReference>
<dbReference type="AlphaFoldDB" id="A0A7W9BEX8"/>
<sequence length="233" mass="25457">MKGWRKAGAGALVVALLASGPASAQFYFKSKDMRGEPVTGTETGIMEALPGATPAEQRAGLIWTMRAALNVAALQCQFEPTLLTVSNYNAMLKDHGDELKGAFDTLTKYFARTAKGKPAGQKALDQFGTRTYANVTTVWAQINFCETASEIGRDAVFTPRGHFGDLAEQRMRELRNSMTPAGEQMFSRYVGHDPNRLPVPRLDAICWDKKARWQTKKCGALGWPPVGTSLAAR</sequence>
<evidence type="ECO:0000313" key="3">
    <source>
        <dbReference type="Proteomes" id="UP000546200"/>
    </source>
</evidence>
<feature type="chain" id="PRO_5030652054" evidence="1">
    <location>
        <begin position="25"/>
        <end position="233"/>
    </location>
</feature>
<reference evidence="2 3" key="1">
    <citation type="submission" date="2020-08" db="EMBL/GenBank/DDBJ databases">
        <title>Genomic Encyclopedia of Type Strains, Phase IV (KMG-IV): sequencing the most valuable type-strain genomes for metagenomic binning, comparative biology and taxonomic classification.</title>
        <authorList>
            <person name="Goeker M."/>
        </authorList>
    </citation>
    <scope>NUCLEOTIDE SEQUENCE [LARGE SCALE GENOMIC DNA]</scope>
    <source>
        <strain evidence="2 3">DSM 100044</strain>
    </source>
</reference>
<keyword evidence="3" id="KW-1185">Reference proteome</keyword>
<keyword evidence="1" id="KW-0732">Signal</keyword>
<proteinExistence type="predicted"/>
<evidence type="ECO:0000256" key="1">
    <source>
        <dbReference type="SAM" id="SignalP"/>
    </source>
</evidence>
<evidence type="ECO:0000313" key="2">
    <source>
        <dbReference type="EMBL" id="MBB5715907.1"/>
    </source>
</evidence>